<feature type="domain" description="PWWP" evidence="9">
    <location>
        <begin position="20"/>
        <end position="77"/>
    </location>
</feature>
<feature type="compositionally biased region" description="Basic and acidic residues" evidence="8">
    <location>
        <begin position="473"/>
        <end position="487"/>
    </location>
</feature>
<feature type="compositionally biased region" description="Polar residues" evidence="8">
    <location>
        <begin position="462"/>
        <end position="472"/>
    </location>
</feature>
<feature type="region of interest" description="Disordered" evidence="8">
    <location>
        <begin position="1168"/>
        <end position="1197"/>
    </location>
</feature>
<evidence type="ECO:0000256" key="1">
    <source>
        <dbReference type="ARBA" id="ARBA00004123"/>
    </source>
</evidence>
<evidence type="ECO:0000256" key="7">
    <source>
        <dbReference type="ARBA" id="ARBA00023242"/>
    </source>
</evidence>
<dbReference type="GO" id="GO:0009908">
    <property type="term" value="P:flower development"/>
    <property type="evidence" value="ECO:0007669"/>
    <property type="project" value="UniProtKB-KW"/>
</dbReference>
<comment type="subcellular location">
    <subcellularLocation>
        <location evidence="1">Nucleus</location>
    </subcellularLocation>
</comment>
<dbReference type="InterPro" id="IPR008942">
    <property type="entry name" value="ENTH_VHS"/>
</dbReference>
<keyword evidence="7" id="KW-0539">Nucleus</keyword>
<feature type="compositionally biased region" description="Polar residues" evidence="8">
    <location>
        <begin position="588"/>
        <end position="610"/>
    </location>
</feature>
<feature type="compositionally biased region" description="Basic and acidic residues" evidence="8">
    <location>
        <begin position="312"/>
        <end position="339"/>
    </location>
</feature>
<dbReference type="FunFam" id="1.25.40.90:FF:000037">
    <property type="entry name" value="Enhancer of ag-4 2"/>
    <property type="match status" value="1"/>
</dbReference>
<evidence type="ECO:0000259" key="9">
    <source>
        <dbReference type="PROSITE" id="PS50812"/>
    </source>
</evidence>
<evidence type="ECO:0000256" key="6">
    <source>
        <dbReference type="ARBA" id="ARBA00023163"/>
    </source>
</evidence>
<gene>
    <name evidence="11" type="ORF">C2S53_014539</name>
</gene>
<dbReference type="SMART" id="SM00293">
    <property type="entry name" value="PWWP"/>
    <property type="match status" value="1"/>
</dbReference>
<reference evidence="11 12" key="1">
    <citation type="journal article" date="2021" name="Nat. Commun.">
        <title>Incipient diploidization of the medicinal plant Perilla within 10,000 years.</title>
        <authorList>
            <person name="Zhang Y."/>
            <person name="Shen Q."/>
            <person name="Leng L."/>
            <person name="Zhang D."/>
            <person name="Chen S."/>
            <person name="Shi Y."/>
            <person name="Ning Z."/>
            <person name="Chen S."/>
        </authorList>
    </citation>
    <scope>NUCLEOTIDE SEQUENCE [LARGE SCALE GENOMIC DNA]</scope>
    <source>
        <strain evidence="12">cv. PC099</strain>
    </source>
</reference>
<dbReference type="PROSITE" id="PS51391">
    <property type="entry name" value="CID"/>
    <property type="match status" value="1"/>
</dbReference>
<name>A0AAD4JDF3_PERFH</name>
<evidence type="ECO:0000259" key="10">
    <source>
        <dbReference type="PROSITE" id="PS51391"/>
    </source>
</evidence>
<organism evidence="11 12">
    <name type="scientific">Perilla frutescens var. hirtella</name>
    <name type="common">Perilla citriodora</name>
    <name type="synonym">Perilla setoyensis</name>
    <dbReference type="NCBI Taxonomy" id="608512"/>
    <lineage>
        <taxon>Eukaryota</taxon>
        <taxon>Viridiplantae</taxon>
        <taxon>Streptophyta</taxon>
        <taxon>Embryophyta</taxon>
        <taxon>Tracheophyta</taxon>
        <taxon>Spermatophyta</taxon>
        <taxon>Magnoliopsida</taxon>
        <taxon>eudicotyledons</taxon>
        <taxon>Gunneridae</taxon>
        <taxon>Pentapetalae</taxon>
        <taxon>asterids</taxon>
        <taxon>lamiids</taxon>
        <taxon>Lamiales</taxon>
        <taxon>Lamiaceae</taxon>
        <taxon>Nepetoideae</taxon>
        <taxon>Elsholtzieae</taxon>
        <taxon>Perilla</taxon>
    </lineage>
</organism>
<dbReference type="Gene3D" id="2.30.30.140">
    <property type="match status" value="1"/>
</dbReference>
<dbReference type="InterPro" id="IPR000313">
    <property type="entry name" value="PWWP_dom"/>
</dbReference>
<evidence type="ECO:0000313" key="12">
    <source>
        <dbReference type="Proteomes" id="UP001190926"/>
    </source>
</evidence>
<dbReference type="CDD" id="cd20147">
    <property type="entry name" value="PWWP_HULK"/>
    <property type="match status" value="1"/>
</dbReference>
<protein>
    <recommendedName>
        <fullName evidence="13">ENHANCER OF AG-4 protein 2</fullName>
    </recommendedName>
</protein>
<dbReference type="PROSITE" id="PS50812">
    <property type="entry name" value="PWWP"/>
    <property type="match status" value="1"/>
</dbReference>
<dbReference type="Proteomes" id="UP001190926">
    <property type="component" value="Unassembled WGS sequence"/>
</dbReference>
<feature type="compositionally biased region" description="Polar residues" evidence="8">
    <location>
        <begin position="371"/>
        <end position="380"/>
    </location>
</feature>
<keyword evidence="6" id="KW-0804">Transcription</keyword>
<evidence type="ECO:0000256" key="4">
    <source>
        <dbReference type="ARBA" id="ARBA00023015"/>
    </source>
</evidence>
<evidence type="ECO:0008006" key="13">
    <source>
        <dbReference type="Google" id="ProtNLM"/>
    </source>
</evidence>
<sequence>MAPGRKRGTKGAKTKSELSLGDLVLAKVKGFPAWPAKISRPEDWKHAPDPKKYFVQFFGTEEIAFVAPADIQAFTSESKNKLSARCQGKTVKYFAQAVKEICEEFDELQSRNLSGIRNYINAENLASETHSVDPVIDEASEVGVKNGRDSEGLNCKLETKGLRDLDPGLERCSEILCEMDGRNVKPCLTDDMNRSLSPHLSSREKNKLSTKSSNPVKETNGDRRGLTNGHQPKLAMESRRKHDGAKRRSSDVVISREYNEDGVQIKHASGGNMKVLSADNSKSDLGTGSERKGKKLLKGKKNSAGVDDDREVAEVISEHNNEVISRKKMKFQHDQEKQTSRTNEASLPPKMDHIEGKRLISGGEAEHQSFRAESSTSEYNHSPDEDDLPPPKRQRRALGVMPSSTSISENRSENSTSHKNGLVHPNKVQSPILQLPAKRRAVRLCDDDEEDGLPKTPIHVGSTHNVSVTPRVSDSKKKIVKRGETHGNGHMAVRNTGRLEDEFKDQVQSSQVSNKASSPTTQQSMEKSTPEISAKHVSPSPPQLDTEKIPVMEARPVAVSPETRPLAEPRKKQLSKAPGSIYQKKAPSGTSSSLATASNRLNSSLNQSATERSKPTSSGEKKKTTPRPDSQIKDSVLSVGNTDESITSLGDRLDGGKATKTNLAVDLAISDSTVSMKNLIAAAQARKRQAHLQGSYGNPLHLFIHDADMLGRSPSPNSAALAVEARNILQFDAQGHSTSPSFDVLQLSSINGHENEDLEERRVNSGHRATGSSLSGGTEAAVARDAFEGMIETLSRTKESIGRATRLAIDCAKYGIANEVVELLIRKLENESKFHRKVDIFFLVDSITQCSHSQKGIAGASYIPTVQAALPRLIGAAAPPGAGAQENRRQCRKVLRLWLERKILPESVLRRYIDDIGAVNDGVSAGFSHRRPSRAERAIDDPIREMEGMFVDEYGSNTTFQLPGFLSSHLFEDDDEDEDNFPSKLCKDVVDMSPSEHTLASKDPENCTVTPSDRRHCILEDVDGELEMEDVSGHDKDERILIANGTSVVALLELNSEVKFQLASNMSELLPSPEGSPPLPPGSPPVTPPLPTSPPPSSPPPPPPPLPSSSPPPPPPPPPPPSSQQPIPPPPVGPPPFLQSLPPQPTMSQHMPPVLSTSQPLAYHLPHLHHEIGGTPGGNPPVHMVSSTQGSHTDAPRGEIYSQQSSFFSPAACNNVREHAGYNSSRPVEYGQNDACINHQASQQRQQLLPGTASFAQRPLHPEAPPQQMPNHFSYPNSVMQHQYPPYSLSVFSDGPRRYSTDEQWRMPVNDFNADLPCGGWNTGGQSLQPYSHEGYFGPPSERAPSSAINFRPSAANSLPPAAPISVHGVPMMPCRPDMSAVNWRPV</sequence>
<evidence type="ECO:0000256" key="8">
    <source>
        <dbReference type="SAM" id="MobiDB-lite"/>
    </source>
</evidence>
<dbReference type="GO" id="GO:0006397">
    <property type="term" value="P:mRNA processing"/>
    <property type="evidence" value="ECO:0007669"/>
    <property type="project" value="UniProtKB-KW"/>
</dbReference>
<accession>A0AAD4JDF3</accession>
<feature type="compositionally biased region" description="Polar residues" evidence="8">
    <location>
        <begin position="638"/>
        <end position="648"/>
    </location>
</feature>
<evidence type="ECO:0000256" key="5">
    <source>
        <dbReference type="ARBA" id="ARBA00023089"/>
    </source>
</evidence>
<dbReference type="PANTHER" id="PTHR12550:SF70">
    <property type="entry name" value="JIL-1 ANCHORING AND STABILIZING PROTEIN, ISOFORM A"/>
    <property type="match status" value="1"/>
</dbReference>
<feature type="region of interest" description="Disordered" evidence="8">
    <location>
        <begin position="756"/>
        <end position="775"/>
    </location>
</feature>
<dbReference type="SMART" id="SM00582">
    <property type="entry name" value="RPR"/>
    <property type="match status" value="1"/>
</dbReference>
<evidence type="ECO:0000256" key="2">
    <source>
        <dbReference type="ARBA" id="ARBA00022473"/>
    </source>
</evidence>
<keyword evidence="12" id="KW-1185">Reference proteome</keyword>
<feature type="compositionally biased region" description="Basic and acidic residues" evidence="8">
    <location>
        <begin position="236"/>
        <end position="250"/>
    </location>
</feature>
<keyword evidence="4" id="KW-0805">Transcription regulation</keyword>
<proteinExistence type="predicted"/>
<dbReference type="GO" id="GO:0005634">
    <property type="term" value="C:nucleus"/>
    <property type="evidence" value="ECO:0007669"/>
    <property type="project" value="UniProtKB-SubCell"/>
</dbReference>
<feature type="region of interest" description="Disordered" evidence="8">
    <location>
        <begin position="448"/>
        <end position="657"/>
    </location>
</feature>
<feature type="compositionally biased region" description="Basic and acidic residues" evidence="8">
    <location>
        <begin position="611"/>
        <end position="623"/>
    </location>
</feature>
<feature type="region of interest" description="Disordered" evidence="8">
    <location>
        <begin position="194"/>
        <end position="436"/>
    </location>
</feature>
<dbReference type="Gene3D" id="1.25.40.90">
    <property type="match status" value="1"/>
</dbReference>
<keyword evidence="5" id="KW-0287">Flowering</keyword>
<comment type="caution">
    <text evidence="11">The sequence shown here is derived from an EMBL/GenBank/DDBJ whole genome shotgun (WGS) entry which is preliminary data.</text>
</comment>
<dbReference type="PANTHER" id="PTHR12550">
    <property type="entry name" value="HEPATOMA-DERIVED GROWTH FACTOR-RELATED"/>
    <property type="match status" value="1"/>
</dbReference>
<dbReference type="InterPro" id="IPR006569">
    <property type="entry name" value="CID_dom"/>
</dbReference>
<dbReference type="Pfam" id="PF04818">
    <property type="entry name" value="CID"/>
    <property type="match status" value="1"/>
</dbReference>
<dbReference type="EMBL" id="SDAM02000091">
    <property type="protein sequence ID" value="KAH6831366.1"/>
    <property type="molecule type" value="Genomic_DNA"/>
</dbReference>
<feature type="compositionally biased region" description="Basic and acidic residues" evidence="8">
    <location>
        <begin position="350"/>
        <end position="370"/>
    </location>
</feature>
<feature type="compositionally biased region" description="Polar residues" evidence="8">
    <location>
        <begin position="402"/>
        <end position="419"/>
    </location>
</feature>
<evidence type="ECO:0000256" key="3">
    <source>
        <dbReference type="ARBA" id="ARBA00022664"/>
    </source>
</evidence>
<feature type="compositionally biased region" description="Pro residues" evidence="8">
    <location>
        <begin position="1074"/>
        <end position="1145"/>
    </location>
</feature>
<keyword evidence="3" id="KW-0507">mRNA processing</keyword>
<feature type="region of interest" description="Disordered" evidence="8">
    <location>
        <begin position="1069"/>
        <end position="1154"/>
    </location>
</feature>
<dbReference type="SUPFAM" id="SSF63748">
    <property type="entry name" value="Tudor/PWWP/MBT"/>
    <property type="match status" value="1"/>
</dbReference>
<keyword evidence="2" id="KW-0217">Developmental protein</keyword>
<feature type="compositionally biased region" description="Basic residues" evidence="8">
    <location>
        <begin position="292"/>
        <end position="301"/>
    </location>
</feature>
<feature type="domain" description="CID" evidence="10">
    <location>
        <begin position="779"/>
        <end position="920"/>
    </location>
</feature>
<feature type="compositionally biased region" description="Polar residues" evidence="8">
    <location>
        <begin position="506"/>
        <end position="531"/>
    </location>
</feature>
<evidence type="ECO:0000313" key="11">
    <source>
        <dbReference type="EMBL" id="KAH6831366.1"/>
    </source>
</evidence>
<dbReference type="Pfam" id="PF00855">
    <property type="entry name" value="PWWP"/>
    <property type="match status" value="1"/>
</dbReference>